<feature type="domain" description="Homeobox" evidence="3">
    <location>
        <begin position="229"/>
        <end position="272"/>
    </location>
</feature>
<evidence type="ECO:0000313" key="4">
    <source>
        <dbReference type="EMBL" id="VEL34905.1"/>
    </source>
</evidence>
<dbReference type="InterPro" id="IPR001356">
    <property type="entry name" value="HD"/>
</dbReference>
<comment type="caution">
    <text evidence="4">The sequence shown here is derived from an EMBL/GenBank/DDBJ whole genome shotgun (WGS) entry which is preliminary data.</text>
</comment>
<reference evidence="4" key="1">
    <citation type="submission" date="2018-11" db="EMBL/GenBank/DDBJ databases">
        <authorList>
            <consortium name="Pathogen Informatics"/>
        </authorList>
    </citation>
    <scope>NUCLEOTIDE SEQUENCE</scope>
</reference>
<sequence length="294" mass="32129">MAHLRCTWQEFQSLPTFRADLTAASLLHSLMALPIAGQVVWNSGDAVSSKGMPTSSASVCTSAIGQAGQHESAKRTLTPSAPDSALAPEPASNEFPSAASTACGQLNWPFGHHSNHALQTVLPRTNYALQTADEDGFEAADYAEALSRFPASGLGTVWNRLTDGAYTLRSATAIRQQRDAGESELRMCLMALEKDITDQSISRTTVRRRSVDECTEDLPIRGPVSRRYRKARVYFQPQHTAILEAAYNKDNYLASKEREVLAKIVGVSEERIASRILIGSRTILEDSCGIYEDH</sequence>
<accession>A0A3S5CT87</accession>
<name>A0A3S5CT87_9PLAT</name>
<evidence type="ECO:0000256" key="1">
    <source>
        <dbReference type="RuleBase" id="RU000682"/>
    </source>
</evidence>
<keyword evidence="1" id="KW-0371">Homeobox</keyword>
<dbReference type="AlphaFoldDB" id="A0A3S5CT87"/>
<dbReference type="InterPro" id="IPR009057">
    <property type="entry name" value="Homeodomain-like_sf"/>
</dbReference>
<feature type="region of interest" description="Disordered" evidence="2">
    <location>
        <begin position="68"/>
        <end position="96"/>
    </location>
</feature>
<dbReference type="EMBL" id="CAAALY010248652">
    <property type="protein sequence ID" value="VEL34905.1"/>
    <property type="molecule type" value="Genomic_DNA"/>
</dbReference>
<dbReference type="Pfam" id="PF00046">
    <property type="entry name" value="Homeodomain"/>
    <property type="match status" value="1"/>
</dbReference>
<dbReference type="Proteomes" id="UP000784294">
    <property type="component" value="Unassembled WGS sequence"/>
</dbReference>
<protein>
    <recommendedName>
        <fullName evidence="3">Homeobox domain-containing protein</fullName>
    </recommendedName>
</protein>
<keyword evidence="5" id="KW-1185">Reference proteome</keyword>
<evidence type="ECO:0000256" key="2">
    <source>
        <dbReference type="SAM" id="MobiDB-lite"/>
    </source>
</evidence>
<dbReference type="CDD" id="cd00086">
    <property type="entry name" value="homeodomain"/>
    <property type="match status" value="1"/>
</dbReference>
<evidence type="ECO:0000259" key="3">
    <source>
        <dbReference type="Pfam" id="PF00046"/>
    </source>
</evidence>
<proteinExistence type="predicted"/>
<keyword evidence="1" id="KW-0238">DNA-binding</keyword>
<dbReference type="OrthoDB" id="6268633at2759"/>
<dbReference type="GO" id="GO:0003677">
    <property type="term" value="F:DNA binding"/>
    <property type="evidence" value="ECO:0007669"/>
    <property type="project" value="UniProtKB-KW"/>
</dbReference>
<organism evidence="4 5">
    <name type="scientific">Protopolystoma xenopodis</name>
    <dbReference type="NCBI Taxonomy" id="117903"/>
    <lineage>
        <taxon>Eukaryota</taxon>
        <taxon>Metazoa</taxon>
        <taxon>Spiralia</taxon>
        <taxon>Lophotrochozoa</taxon>
        <taxon>Platyhelminthes</taxon>
        <taxon>Monogenea</taxon>
        <taxon>Polyopisthocotylea</taxon>
        <taxon>Polystomatidea</taxon>
        <taxon>Polystomatidae</taxon>
        <taxon>Protopolystoma</taxon>
    </lineage>
</organism>
<dbReference type="GO" id="GO:0005634">
    <property type="term" value="C:nucleus"/>
    <property type="evidence" value="ECO:0007669"/>
    <property type="project" value="UniProtKB-SubCell"/>
</dbReference>
<evidence type="ECO:0000313" key="5">
    <source>
        <dbReference type="Proteomes" id="UP000784294"/>
    </source>
</evidence>
<dbReference type="SUPFAM" id="SSF46689">
    <property type="entry name" value="Homeodomain-like"/>
    <property type="match status" value="1"/>
</dbReference>
<dbReference type="Gene3D" id="1.10.10.60">
    <property type="entry name" value="Homeodomain-like"/>
    <property type="match status" value="1"/>
</dbReference>
<comment type="subcellular location">
    <subcellularLocation>
        <location evidence="1">Nucleus</location>
    </subcellularLocation>
</comment>
<gene>
    <name evidence="4" type="ORF">PXEA_LOCUS28345</name>
</gene>
<keyword evidence="1" id="KW-0539">Nucleus</keyword>